<keyword evidence="2" id="KW-0732">Signal</keyword>
<feature type="region of interest" description="Disordered" evidence="1">
    <location>
        <begin position="20"/>
        <end position="39"/>
    </location>
</feature>
<organism evidence="3 4">
    <name type="scientific">Caerostris darwini</name>
    <dbReference type="NCBI Taxonomy" id="1538125"/>
    <lineage>
        <taxon>Eukaryota</taxon>
        <taxon>Metazoa</taxon>
        <taxon>Ecdysozoa</taxon>
        <taxon>Arthropoda</taxon>
        <taxon>Chelicerata</taxon>
        <taxon>Arachnida</taxon>
        <taxon>Araneae</taxon>
        <taxon>Araneomorphae</taxon>
        <taxon>Entelegynae</taxon>
        <taxon>Araneoidea</taxon>
        <taxon>Araneidae</taxon>
        <taxon>Caerostris</taxon>
    </lineage>
</organism>
<evidence type="ECO:0000313" key="4">
    <source>
        <dbReference type="Proteomes" id="UP001054837"/>
    </source>
</evidence>
<comment type="caution">
    <text evidence="3">The sequence shown here is derived from an EMBL/GenBank/DDBJ whole genome shotgun (WGS) entry which is preliminary data.</text>
</comment>
<dbReference type="Proteomes" id="UP001054837">
    <property type="component" value="Unassembled WGS sequence"/>
</dbReference>
<feature type="region of interest" description="Disordered" evidence="1">
    <location>
        <begin position="45"/>
        <end position="77"/>
    </location>
</feature>
<evidence type="ECO:0000256" key="2">
    <source>
        <dbReference type="SAM" id="SignalP"/>
    </source>
</evidence>
<keyword evidence="4" id="KW-1185">Reference proteome</keyword>
<feature type="signal peptide" evidence="2">
    <location>
        <begin position="1"/>
        <end position="20"/>
    </location>
</feature>
<gene>
    <name evidence="3" type="primary">AVEN_60010_1</name>
    <name evidence="3" type="ORF">CDAR_506121</name>
</gene>
<dbReference type="EMBL" id="BPLQ01014688">
    <property type="protein sequence ID" value="GIY82125.1"/>
    <property type="molecule type" value="Genomic_DNA"/>
</dbReference>
<protein>
    <submittedName>
        <fullName evidence="3">Uncharacterized protein</fullName>
    </submittedName>
</protein>
<dbReference type="AlphaFoldDB" id="A0AAV4WL34"/>
<evidence type="ECO:0000256" key="1">
    <source>
        <dbReference type="SAM" id="MobiDB-lite"/>
    </source>
</evidence>
<accession>A0AAV4WL34</accession>
<sequence>MKPLVYIIVFFVAALSTSLGKQDNDKSSPVPETSSRRGRIYDSFFNPESFADNHSSTEVSDEPIYSDAGSSTLKPSRVDDQFPDFSVHKKYNKFPSLDHKYTPAIPNFKGISYYPYIPDNENAIAFPTEEQIVDMMSMMNAMNKLQVPAKKEEQGFLAQIASDPKTYILAAIIPLAIMMASFIPFVTNYFTAAPSGPSVLTTIANSKMARAVRDSDLAENVLGNLREFGSKVLEDDDCIQKAICEIALHKAGPDNVSQAAFIISRVAKEDWLKNFGAKELISALEKASCENVCNFSDKKIAVKKQ</sequence>
<feature type="chain" id="PRO_5043887418" evidence="2">
    <location>
        <begin position="21"/>
        <end position="305"/>
    </location>
</feature>
<evidence type="ECO:0000313" key="3">
    <source>
        <dbReference type="EMBL" id="GIY82125.1"/>
    </source>
</evidence>
<proteinExistence type="predicted"/>
<name>A0AAV4WL34_9ARAC</name>
<reference evidence="3 4" key="1">
    <citation type="submission" date="2021-06" db="EMBL/GenBank/DDBJ databases">
        <title>Caerostris darwini draft genome.</title>
        <authorList>
            <person name="Kono N."/>
            <person name="Arakawa K."/>
        </authorList>
    </citation>
    <scope>NUCLEOTIDE SEQUENCE [LARGE SCALE GENOMIC DNA]</scope>
</reference>